<dbReference type="GO" id="GO:0005737">
    <property type="term" value="C:cytoplasm"/>
    <property type="evidence" value="ECO:0007669"/>
    <property type="project" value="TreeGrafter"/>
</dbReference>
<accession>A0A3G8M4J0</accession>
<dbReference type="InterPro" id="IPR027417">
    <property type="entry name" value="P-loop_NTPase"/>
</dbReference>
<reference evidence="3 4" key="1">
    <citation type="submission" date="2018-11" db="EMBL/GenBank/DDBJ databases">
        <title>Genome squencing of methanotrophic bacteria isolated from alkaline groundwater in Korea.</title>
        <authorList>
            <person name="Nguyen L.N."/>
        </authorList>
    </citation>
    <scope>NUCLEOTIDE SEQUENCE [LARGE SCALE GENOMIC DNA]</scope>
    <source>
        <strain evidence="3 4">GW6</strain>
    </source>
</reference>
<protein>
    <submittedName>
        <fullName evidence="3">AFG1 family ATPase</fullName>
    </submittedName>
</protein>
<keyword evidence="1" id="KW-0547">Nucleotide-binding</keyword>
<dbReference type="AlphaFoldDB" id="A0A3G8M4J0"/>
<gene>
    <name evidence="3" type="ORF">EHO51_07380</name>
</gene>
<dbReference type="EMBL" id="CP034086">
    <property type="protein sequence ID" value="AZG76564.1"/>
    <property type="molecule type" value="Genomic_DNA"/>
</dbReference>
<dbReference type="GO" id="GO:0005524">
    <property type="term" value="F:ATP binding"/>
    <property type="evidence" value="ECO:0007669"/>
    <property type="project" value="UniProtKB-KW"/>
</dbReference>
<dbReference type="PANTHER" id="PTHR12169">
    <property type="entry name" value="ATPASE N2B"/>
    <property type="match status" value="1"/>
</dbReference>
<dbReference type="SUPFAM" id="SSF52540">
    <property type="entry name" value="P-loop containing nucleoside triphosphate hydrolases"/>
    <property type="match status" value="1"/>
</dbReference>
<dbReference type="Proteomes" id="UP000273982">
    <property type="component" value="Chromosome"/>
</dbReference>
<dbReference type="GO" id="GO:0016887">
    <property type="term" value="F:ATP hydrolysis activity"/>
    <property type="evidence" value="ECO:0007669"/>
    <property type="project" value="InterPro"/>
</dbReference>
<dbReference type="KEGG" id="mros:EHO51_07380"/>
<dbReference type="Gene3D" id="3.40.50.300">
    <property type="entry name" value="P-loop containing nucleotide triphosphate hydrolases"/>
    <property type="match status" value="1"/>
</dbReference>
<evidence type="ECO:0000313" key="4">
    <source>
        <dbReference type="Proteomes" id="UP000273982"/>
    </source>
</evidence>
<dbReference type="RefSeq" id="WP_124738349.1">
    <property type="nucleotide sequence ID" value="NZ_CP034086.1"/>
</dbReference>
<evidence type="ECO:0000256" key="1">
    <source>
        <dbReference type="ARBA" id="ARBA00022741"/>
    </source>
</evidence>
<dbReference type="InterPro" id="IPR005654">
    <property type="entry name" value="ATPase_AFG1-like"/>
</dbReference>
<name>A0A3G8M4J0_9HYPH</name>
<dbReference type="NCBIfam" id="NF040713">
    <property type="entry name" value="ZapE"/>
    <property type="match status" value="1"/>
</dbReference>
<dbReference type="PANTHER" id="PTHR12169:SF6">
    <property type="entry name" value="AFG1-LIKE ATPASE"/>
    <property type="match status" value="1"/>
</dbReference>
<evidence type="ECO:0000256" key="2">
    <source>
        <dbReference type="ARBA" id="ARBA00022840"/>
    </source>
</evidence>
<sequence length="383" mass="42606">MTSRAQTIIEKYDELVAQGALERDASQRAAIERLQALADALSGRRPKSASVTQALLATFRPRARPARGLYLWGSVGRGKTFLMNLFFGALPVEKKRRAHFHAFMADVHDRLHRLRQKPHNKDADPVSCVAQQIAQETRVLCFDEFAVHDIADASIVARLFSSLLESGVVIVATSNVEPSRLYEGGRNRDLFLPFIAMLQERMDILRLEAPNDYRQRREDLGQVYFTPADSCARSAIDALYATLAGGAAETPATIEVKRRRIDIPQTAGRVARLSFTALCGQPLSAADYMAITERFDAVIVEDVPTMAPEQRNEARRFITLIDVLYEARVLLVVSAAAEPSELYRVGFGAEAREFERAASRLMEMRGKDYIDARAALMASTCSP</sequence>
<proteinExistence type="predicted"/>
<evidence type="ECO:0000313" key="3">
    <source>
        <dbReference type="EMBL" id="AZG76564.1"/>
    </source>
</evidence>
<organism evidence="3 4">
    <name type="scientific">Methylocystis rosea</name>
    <dbReference type="NCBI Taxonomy" id="173366"/>
    <lineage>
        <taxon>Bacteria</taxon>
        <taxon>Pseudomonadati</taxon>
        <taxon>Pseudomonadota</taxon>
        <taxon>Alphaproteobacteria</taxon>
        <taxon>Hyphomicrobiales</taxon>
        <taxon>Methylocystaceae</taxon>
        <taxon>Methylocystis</taxon>
    </lineage>
</organism>
<dbReference type="Pfam" id="PF03969">
    <property type="entry name" value="AFG1_ATPase"/>
    <property type="match status" value="1"/>
</dbReference>
<keyword evidence="2" id="KW-0067">ATP-binding</keyword>